<feature type="region of interest" description="Disordered" evidence="1">
    <location>
        <begin position="46"/>
        <end position="72"/>
    </location>
</feature>
<dbReference type="Proteomes" id="UP000752171">
    <property type="component" value="Unassembled WGS sequence"/>
</dbReference>
<name>A0A8T2KMV8_ASTMX</name>
<organism evidence="2 3">
    <name type="scientific">Astyanax mexicanus</name>
    <name type="common">Blind cave fish</name>
    <name type="synonym">Astyanax fasciatus mexicanus</name>
    <dbReference type="NCBI Taxonomy" id="7994"/>
    <lineage>
        <taxon>Eukaryota</taxon>
        <taxon>Metazoa</taxon>
        <taxon>Chordata</taxon>
        <taxon>Craniata</taxon>
        <taxon>Vertebrata</taxon>
        <taxon>Euteleostomi</taxon>
        <taxon>Actinopterygii</taxon>
        <taxon>Neopterygii</taxon>
        <taxon>Teleostei</taxon>
        <taxon>Ostariophysi</taxon>
        <taxon>Characiformes</taxon>
        <taxon>Characoidei</taxon>
        <taxon>Acestrorhamphidae</taxon>
        <taxon>Acestrorhamphinae</taxon>
        <taxon>Astyanax</taxon>
    </lineage>
</organism>
<reference evidence="2 3" key="1">
    <citation type="submission" date="2021-07" db="EMBL/GenBank/DDBJ databases">
        <authorList>
            <person name="Imarazene B."/>
            <person name="Zahm M."/>
            <person name="Klopp C."/>
            <person name="Cabau C."/>
            <person name="Beille S."/>
            <person name="Jouanno E."/>
            <person name="Castinel A."/>
            <person name="Lluch J."/>
            <person name="Gil L."/>
            <person name="Kuchtly C."/>
            <person name="Lopez Roques C."/>
            <person name="Donnadieu C."/>
            <person name="Parrinello H."/>
            <person name="Journot L."/>
            <person name="Du K."/>
            <person name="Schartl M."/>
            <person name="Retaux S."/>
            <person name="Guiguen Y."/>
        </authorList>
    </citation>
    <scope>NUCLEOTIDE SEQUENCE [LARGE SCALE GENOMIC DNA]</scope>
    <source>
        <strain evidence="2">Pach_M1</strain>
        <tissue evidence="2">Testis</tissue>
    </source>
</reference>
<protein>
    <submittedName>
        <fullName evidence="2">Uncharacterized protein</fullName>
    </submittedName>
</protein>
<sequence>MNLCCFVCLEVSPGITQPVSAVTHTPTALRTATFYLVTVITKIASRAKNSRPTASSPAGARTPFKKWPHPGT</sequence>
<dbReference type="AlphaFoldDB" id="A0A8T2KMV8"/>
<feature type="compositionally biased region" description="Basic residues" evidence="1">
    <location>
        <begin position="63"/>
        <end position="72"/>
    </location>
</feature>
<proteinExistence type="predicted"/>
<evidence type="ECO:0000256" key="1">
    <source>
        <dbReference type="SAM" id="MobiDB-lite"/>
    </source>
</evidence>
<gene>
    <name evidence="2" type="ORF">AMEX_G27470</name>
</gene>
<accession>A0A8T2KMV8</accession>
<comment type="caution">
    <text evidence="2">The sequence shown here is derived from an EMBL/GenBank/DDBJ whole genome shotgun (WGS) entry which is preliminary data.</text>
</comment>
<dbReference type="EMBL" id="JAICCE010000025">
    <property type="protein sequence ID" value="KAG9259849.1"/>
    <property type="molecule type" value="Genomic_DNA"/>
</dbReference>
<evidence type="ECO:0000313" key="2">
    <source>
        <dbReference type="EMBL" id="KAG9259849.1"/>
    </source>
</evidence>
<evidence type="ECO:0000313" key="3">
    <source>
        <dbReference type="Proteomes" id="UP000752171"/>
    </source>
</evidence>